<dbReference type="PANTHER" id="PTHR24421">
    <property type="entry name" value="NITRATE/NITRITE SENSOR PROTEIN NARX-RELATED"/>
    <property type="match status" value="1"/>
</dbReference>
<dbReference type="EMBL" id="JAFLHG010000015">
    <property type="protein sequence ID" value="MBT8799214.1"/>
    <property type="molecule type" value="Genomic_DNA"/>
</dbReference>
<feature type="transmembrane region" description="Helical" evidence="10">
    <location>
        <begin position="141"/>
        <end position="160"/>
    </location>
</feature>
<evidence type="ECO:0000256" key="2">
    <source>
        <dbReference type="ARBA" id="ARBA00012438"/>
    </source>
</evidence>
<dbReference type="EC" id="2.7.13.3" evidence="2"/>
<dbReference type="CDD" id="cd16917">
    <property type="entry name" value="HATPase_UhpB-NarQ-NarX-like"/>
    <property type="match status" value="1"/>
</dbReference>
<evidence type="ECO:0000313" key="12">
    <source>
        <dbReference type="EMBL" id="MBT8799214.1"/>
    </source>
</evidence>
<evidence type="ECO:0000256" key="7">
    <source>
        <dbReference type="ARBA" id="ARBA00022840"/>
    </source>
</evidence>
<keyword evidence="4" id="KW-0808">Transferase</keyword>
<evidence type="ECO:0000313" key="13">
    <source>
        <dbReference type="Proteomes" id="UP000740605"/>
    </source>
</evidence>
<evidence type="ECO:0000256" key="5">
    <source>
        <dbReference type="ARBA" id="ARBA00022741"/>
    </source>
</evidence>
<keyword evidence="5" id="KW-0547">Nucleotide-binding</keyword>
<evidence type="ECO:0000256" key="1">
    <source>
        <dbReference type="ARBA" id="ARBA00000085"/>
    </source>
</evidence>
<comment type="caution">
    <text evidence="12">The sequence shown here is derived from an EMBL/GenBank/DDBJ whole genome shotgun (WGS) entry which is preliminary data.</text>
</comment>
<evidence type="ECO:0000256" key="4">
    <source>
        <dbReference type="ARBA" id="ARBA00022679"/>
    </source>
</evidence>
<accession>A0ABS5XXF7</accession>
<feature type="transmembrane region" description="Helical" evidence="10">
    <location>
        <begin position="52"/>
        <end position="72"/>
    </location>
</feature>
<dbReference type="Pfam" id="PF07730">
    <property type="entry name" value="HisKA_3"/>
    <property type="match status" value="1"/>
</dbReference>
<dbReference type="Gene3D" id="3.30.565.10">
    <property type="entry name" value="Histidine kinase-like ATPase, C-terminal domain"/>
    <property type="match status" value="1"/>
</dbReference>
<organism evidence="12 13">
    <name type="scientific">Microbacterium flavum</name>
    <dbReference type="NCBI Taxonomy" id="415216"/>
    <lineage>
        <taxon>Bacteria</taxon>
        <taxon>Bacillati</taxon>
        <taxon>Actinomycetota</taxon>
        <taxon>Actinomycetes</taxon>
        <taxon>Micrococcales</taxon>
        <taxon>Microbacteriaceae</taxon>
        <taxon>Microbacterium</taxon>
    </lineage>
</organism>
<feature type="transmembrane region" description="Helical" evidence="10">
    <location>
        <begin position="106"/>
        <end position="129"/>
    </location>
</feature>
<evidence type="ECO:0000256" key="8">
    <source>
        <dbReference type="ARBA" id="ARBA00023012"/>
    </source>
</evidence>
<keyword evidence="6 12" id="KW-0418">Kinase</keyword>
<gene>
    <name evidence="12" type="ORF">J0P97_14220</name>
</gene>
<dbReference type="Proteomes" id="UP000740605">
    <property type="component" value="Unassembled WGS sequence"/>
</dbReference>
<evidence type="ECO:0000256" key="9">
    <source>
        <dbReference type="SAM" id="Coils"/>
    </source>
</evidence>
<dbReference type="SUPFAM" id="SSF55874">
    <property type="entry name" value="ATPase domain of HSP90 chaperone/DNA topoisomerase II/histidine kinase"/>
    <property type="match status" value="1"/>
</dbReference>
<reference evidence="12 13" key="1">
    <citation type="submission" date="2021-03" db="EMBL/GenBank/DDBJ databases">
        <title>Microbacterium pauli sp. nov., isolated from microfiltered milk.</title>
        <authorList>
            <person name="Bellassi P."/>
            <person name="Fontana A."/>
            <person name="Callegari M.L."/>
            <person name="Lorenzo M."/>
            <person name="Cappa F."/>
        </authorList>
    </citation>
    <scope>NUCLEOTIDE SEQUENCE [LARGE SCALE GENOMIC DNA]</scope>
    <source>
        <strain evidence="12 13">DSM 18909</strain>
    </source>
</reference>
<keyword evidence="8" id="KW-0902">Two-component regulatory system</keyword>
<protein>
    <recommendedName>
        <fullName evidence="2">histidine kinase</fullName>
        <ecNumber evidence="2">2.7.13.3</ecNumber>
    </recommendedName>
</protein>
<evidence type="ECO:0000256" key="3">
    <source>
        <dbReference type="ARBA" id="ARBA00022553"/>
    </source>
</evidence>
<feature type="coiled-coil region" evidence="9">
    <location>
        <begin position="160"/>
        <end position="187"/>
    </location>
</feature>
<dbReference type="RefSeq" id="WP_215488445.1">
    <property type="nucleotide sequence ID" value="NZ_BAAAPJ010000004.1"/>
</dbReference>
<dbReference type="PANTHER" id="PTHR24421:SF10">
    <property type="entry name" value="NITRATE_NITRITE SENSOR PROTEIN NARQ"/>
    <property type="match status" value="1"/>
</dbReference>
<keyword evidence="10" id="KW-0812">Transmembrane</keyword>
<comment type="catalytic activity">
    <reaction evidence="1">
        <text>ATP + protein L-histidine = ADP + protein N-phospho-L-histidine.</text>
        <dbReference type="EC" id="2.7.13.3"/>
    </reaction>
</comment>
<dbReference type="InterPro" id="IPR011712">
    <property type="entry name" value="Sig_transdc_His_kin_sub3_dim/P"/>
</dbReference>
<dbReference type="InterPro" id="IPR050482">
    <property type="entry name" value="Sensor_HK_TwoCompSys"/>
</dbReference>
<name>A0ABS5XXF7_9MICO</name>
<keyword evidence="3" id="KW-0597">Phosphoprotein</keyword>
<evidence type="ECO:0000256" key="10">
    <source>
        <dbReference type="SAM" id="Phobius"/>
    </source>
</evidence>
<proteinExistence type="predicted"/>
<dbReference type="GO" id="GO:0016301">
    <property type="term" value="F:kinase activity"/>
    <property type="evidence" value="ECO:0007669"/>
    <property type="project" value="UniProtKB-KW"/>
</dbReference>
<evidence type="ECO:0000256" key="6">
    <source>
        <dbReference type="ARBA" id="ARBA00022777"/>
    </source>
</evidence>
<feature type="transmembrane region" description="Helical" evidence="10">
    <location>
        <begin position="78"/>
        <end position="99"/>
    </location>
</feature>
<sequence length="389" mass="41790">MSDLRARLVEYVRTPFWGYHPLATPARRLLIALVAVTLLLDSIGRATNGGTTGVESAVVTTTITVSVALFAWRPPIAAIVLSIAGIGAAVLGVADSLLIGAVILGLAAYTCSAALTAVYAAVWTAWLIAMFARPDSTFEPLGAVIMAFLSFVSLSIGLAIRTQYERAQMLSTQLEATEREVAEQLRHERDLIADELHDIVAHEITIVALHAAVLERTDDSKTRSQSQTAIREAAVQALTDIRRVLGMVRGEENLAPERIPSPDGMDGTIAAVTKELAQAGIRVKASVPDDLRLPSTSLVALTRVIRESATNVLKHATGAREVRIVLTVERGWAHLEFSDDSPPARTAGLPSSGYGIMRLHERFRLLGGSFSSERRANGWFVAASMPLEA</sequence>
<dbReference type="InterPro" id="IPR036890">
    <property type="entry name" value="HATPase_C_sf"/>
</dbReference>
<keyword evidence="10" id="KW-0472">Membrane</keyword>
<keyword evidence="10" id="KW-1133">Transmembrane helix</keyword>
<dbReference type="Gene3D" id="1.20.5.1930">
    <property type="match status" value="1"/>
</dbReference>
<keyword evidence="13" id="KW-1185">Reference proteome</keyword>
<keyword evidence="9" id="KW-0175">Coiled coil</keyword>
<feature type="domain" description="Signal transduction histidine kinase subgroup 3 dimerisation and phosphoacceptor" evidence="11">
    <location>
        <begin position="188"/>
        <end position="249"/>
    </location>
</feature>
<keyword evidence="7" id="KW-0067">ATP-binding</keyword>
<evidence type="ECO:0000259" key="11">
    <source>
        <dbReference type="Pfam" id="PF07730"/>
    </source>
</evidence>